<dbReference type="OrthoDB" id="1466971at2"/>
<evidence type="ECO:0000313" key="4">
    <source>
        <dbReference type="Proteomes" id="UP000236592"/>
    </source>
</evidence>
<dbReference type="Gene3D" id="2.160.20.120">
    <property type="match status" value="1"/>
</dbReference>
<feature type="chain" id="PRO_5014422503" evidence="1">
    <location>
        <begin position="22"/>
        <end position="248"/>
    </location>
</feature>
<evidence type="ECO:0000259" key="2">
    <source>
        <dbReference type="Pfam" id="PF10988"/>
    </source>
</evidence>
<keyword evidence="4" id="KW-1185">Reference proteome</keyword>
<accession>A0A2I7SIL0</accession>
<keyword evidence="1" id="KW-0732">Signal</keyword>
<dbReference type="AlphaFoldDB" id="A0A2I7SIL0"/>
<dbReference type="InterPro" id="IPR021255">
    <property type="entry name" value="DUF2807"/>
</dbReference>
<sequence>MKKLFYIISCILIFACDSESANDCFQTGGTVIQKEVTVDSFETILVNKDIELIIKEGSPQKVLIETGKNLMPDVSAIVENGQLTLTDANSCNLIRDYHTTIVYVTAPHITEIRSSTQRDIKSDGVLTYPELSLVSENYSAPETYTNGEFYLEVDNNSLKFVFNNLSNAYVKGKTESLSVSFYSGTSRFEGRALEAQKVWVYSRSSNDIIINPYQELKGKIISTGDVISINRPPVVEVEEVYKGRLIFE</sequence>
<dbReference type="Proteomes" id="UP000236592">
    <property type="component" value="Chromosome"/>
</dbReference>
<feature type="domain" description="Putative auto-transporter adhesin head GIN" evidence="2">
    <location>
        <begin position="41"/>
        <end position="232"/>
    </location>
</feature>
<protein>
    <submittedName>
        <fullName evidence="3">DUF2807 domain-containing protein</fullName>
    </submittedName>
</protein>
<dbReference type="RefSeq" id="WP_102995738.1">
    <property type="nucleotide sequence ID" value="NZ_CP025938.1"/>
</dbReference>
<dbReference type="KEGG" id="taj:C1A40_09745"/>
<dbReference type="PROSITE" id="PS51257">
    <property type="entry name" value="PROKAR_LIPOPROTEIN"/>
    <property type="match status" value="1"/>
</dbReference>
<dbReference type="Pfam" id="PF10988">
    <property type="entry name" value="DUF2807"/>
    <property type="match status" value="1"/>
</dbReference>
<evidence type="ECO:0000256" key="1">
    <source>
        <dbReference type="SAM" id="SignalP"/>
    </source>
</evidence>
<name>A0A2I7SIL0_9FLAO</name>
<gene>
    <name evidence="3" type="ORF">C1A40_09745</name>
</gene>
<evidence type="ECO:0000313" key="3">
    <source>
        <dbReference type="EMBL" id="AUS05730.1"/>
    </source>
</evidence>
<organism evidence="3 4">
    <name type="scientific">Pseudotamlana carrageenivorans</name>
    <dbReference type="NCBI Taxonomy" id="2069432"/>
    <lineage>
        <taxon>Bacteria</taxon>
        <taxon>Pseudomonadati</taxon>
        <taxon>Bacteroidota</taxon>
        <taxon>Flavobacteriia</taxon>
        <taxon>Flavobacteriales</taxon>
        <taxon>Flavobacteriaceae</taxon>
        <taxon>Pseudotamlana</taxon>
    </lineage>
</organism>
<reference evidence="4" key="1">
    <citation type="submission" date="2018-01" db="EMBL/GenBank/DDBJ databases">
        <title>Complete genome of Tamlana sp. UJ94.</title>
        <authorList>
            <person name="Jung J."/>
            <person name="Chung D."/>
            <person name="Bae S.S."/>
            <person name="Baek K."/>
        </authorList>
    </citation>
    <scope>NUCLEOTIDE SEQUENCE [LARGE SCALE GENOMIC DNA]</scope>
    <source>
        <strain evidence="4">UJ94</strain>
    </source>
</reference>
<proteinExistence type="predicted"/>
<feature type="signal peptide" evidence="1">
    <location>
        <begin position="1"/>
        <end position="21"/>
    </location>
</feature>
<dbReference type="EMBL" id="CP025938">
    <property type="protein sequence ID" value="AUS05730.1"/>
    <property type="molecule type" value="Genomic_DNA"/>
</dbReference>